<reference evidence="16 17" key="1">
    <citation type="journal article" date="2015" name="Genome Announc.">
        <title>Expanding the biotechnology potential of lactobacilli through comparative genomics of 213 strains and associated genera.</title>
        <authorList>
            <person name="Sun Z."/>
            <person name="Harris H.M."/>
            <person name="McCann A."/>
            <person name="Guo C."/>
            <person name="Argimon S."/>
            <person name="Zhang W."/>
            <person name="Yang X."/>
            <person name="Jeffery I.B."/>
            <person name="Cooney J.C."/>
            <person name="Kagawa T.F."/>
            <person name="Liu W."/>
            <person name="Song Y."/>
            <person name="Salvetti E."/>
            <person name="Wrobel A."/>
            <person name="Rasinkangas P."/>
            <person name="Parkhill J."/>
            <person name="Rea M.C."/>
            <person name="O'Sullivan O."/>
            <person name="Ritari J."/>
            <person name="Douillard F.P."/>
            <person name="Paul Ross R."/>
            <person name="Yang R."/>
            <person name="Briner A.E."/>
            <person name="Felis G.E."/>
            <person name="de Vos W.M."/>
            <person name="Barrangou R."/>
            <person name="Klaenhammer T.R."/>
            <person name="Caufield P.W."/>
            <person name="Cui Y."/>
            <person name="Zhang H."/>
            <person name="O'Toole P.W."/>
        </authorList>
    </citation>
    <scope>NUCLEOTIDE SEQUENCE [LARGE SCALE GENOMIC DNA]</scope>
    <source>
        <strain evidence="16 17">DSM 6035</strain>
    </source>
</reference>
<dbReference type="SMART" id="SM00493">
    <property type="entry name" value="TOPRIM"/>
    <property type="match status" value="1"/>
</dbReference>
<comment type="domain">
    <text evidence="12">Contains an N-terminal zinc-binding domain, a central core domain that contains the primase activity, and a C-terminal DnaB-binding domain.</text>
</comment>
<proteinExistence type="inferred from homology"/>
<evidence type="ECO:0000256" key="3">
    <source>
        <dbReference type="ARBA" id="ARBA00022679"/>
    </source>
</evidence>
<dbReference type="Pfam" id="PF13155">
    <property type="entry name" value="Toprim_2"/>
    <property type="match status" value="1"/>
</dbReference>
<comment type="caution">
    <text evidence="16">The sequence shown here is derived from an EMBL/GenBank/DDBJ whole genome shotgun (WGS) entry which is preliminary data.</text>
</comment>
<dbReference type="InterPro" id="IPR050219">
    <property type="entry name" value="DnaG_primase"/>
</dbReference>
<dbReference type="InterPro" id="IPR037068">
    <property type="entry name" value="DNA_primase_core_N_sf"/>
</dbReference>
<dbReference type="SUPFAM" id="SSF57783">
    <property type="entry name" value="Zinc beta-ribbon"/>
    <property type="match status" value="1"/>
</dbReference>
<dbReference type="PROSITE" id="PS50880">
    <property type="entry name" value="TOPRIM"/>
    <property type="match status" value="1"/>
</dbReference>
<evidence type="ECO:0000256" key="13">
    <source>
        <dbReference type="PIRNR" id="PIRNR002811"/>
    </source>
</evidence>
<dbReference type="Gene3D" id="3.90.580.10">
    <property type="entry name" value="Zinc finger, CHC2-type domain"/>
    <property type="match status" value="1"/>
</dbReference>
<dbReference type="PANTHER" id="PTHR30313:SF2">
    <property type="entry name" value="DNA PRIMASE"/>
    <property type="match status" value="1"/>
</dbReference>
<dbReference type="HAMAP" id="MF_00974">
    <property type="entry name" value="DNA_primase_DnaG"/>
    <property type="match status" value="1"/>
</dbReference>
<keyword evidence="5 12" id="KW-0235">DNA replication</keyword>
<evidence type="ECO:0000256" key="6">
    <source>
        <dbReference type="ARBA" id="ARBA00022723"/>
    </source>
</evidence>
<dbReference type="CDD" id="cd03364">
    <property type="entry name" value="TOPRIM_DnaG_primases"/>
    <property type="match status" value="1"/>
</dbReference>
<comment type="subunit">
    <text evidence="12">Monomer. Interacts with DnaB.</text>
</comment>
<dbReference type="GO" id="GO:1990077">
    <property type="term" value="C:primosome complex"/>
    <property type="evidence" value="ECO:0007669"/>
    <property type="project" value="UniProtKB-KW"/>
</dbReference>
<dbReference type="GO" id="GO:0000428">
    <property type="term" value="C:DNA-directed RNA polymerase complex"/>
    <property type="evidence" value="ECO:0007669"/>
    <property type="project" value="UniProtKB-KW"/>
</dbReference>
<evidence type="ECO:0000256" key="10">
    <source>
        <dbReference type="ARBA" id="ARBA00023125"/>
    </source>
</evidence>
<evidence type="ECO:0000256" key="4">
    <source>
        <dbReference type="ARBA" id="ARBA00022695"/>
    </source>
</evidence>
<comment type="cofactor">
    <cofactor evidence="12 13 14">
        <name>Zn(2+)</name>
        <dbReference type="ChEBI" id="CHEBI:29105"/>
    </cofactor>
    <text evidence="12 13 14">Binds 1 zinc ion per monomer.</text>
</comment>
<feature type="zinc finger region" description="CHC2-type" evidence="12 14">
    <location>
        <begin position="25"/>
        <end position="49"/>
    </location>
</feature>
<dbReference type="InterPro" id="IPR019475">
    <property type="entry name" value="DNA_primase_DnaB-bd"/>
</dbReference>
<dbReference type="SMART" id="SM00400">
    <property type="entry name" value="ZnF_CHCC"/>
    <property type="match status" value="1"/>
</dbReference>
<feature type="domain" description="Toprim" evidence="15">
    <location>
        <begin position="251"/>
        <end position="334"/>
    </location>
</feature>
<accession>A0A0R1X5L8</accession>
<keyword evidence="1 12" id="KW-0240">DNA-directed RNA polymerase</keyword>
<dbReference type="Proteomes" id="UP000051412">
    <property type="component" value="Unassembled WGS sequence"/>
</dbReference>
<evidence type="ECO:0000256" key="14">
    <source>
        <dbReference type="PIRSR" id="PIRSR002811-1"/>
    </source>
</evidence>
<evidence type="ECO:0000313" key="17">
    <source>
        <dbReference type="Proteomes" id="UP000051412"/>
    </source>
</evidence>
<keyword evidence="9" id="KW-0460">Magnesium</keyword>
<protein>
    <recommendedName>
        <fullName evidence="12 13">DNA primase</fullName>
        <ecNumber evidence="12">2.7.7.101</ecNumber>
    </recommendedName>
</protein>
<gene>
    <name evidence="12" type="primary">dnaG</name>
    <name evidence="16" type="ORF">FD32_GL001145</name>
</gene>
<keyword evidence="7 12" id="KW-0863">Zinc-finger</keyword>
<dbReference type="EMBL" id="AZGM01000140">
    <property type="protein sequence ID" value="KRM25021.1"/>
    <property type="molecule type" value="Genomic_DNA"/>
</dbReference>
<evidence type="ECO:0000256" key="8">
    <source>
        <dbReference type="ARBA" id="ARBA00022833"/>
    </source>
</evidence>
<dbReference type="NCBIfam" id="TIGR01391">
    <property type="entry name" value="dnaG"/>
    <property type="match status" value="1"/>
</dbReference>
<sequence>MVDIVDVIGRYVQLKKAGKSFTGLCPFHEEQTPSFSVNEEKQYYHCFGCGRSGNVFQFLMDYLHIGFVEAVQKIAKDSGIDLPQQYQESTGQATSQFANSEAGQLIALHQRAAQLYHHILVNTPAGAVARAYLKRRGMTDDLVEQFQLGYAPEQRVLKAFCDQQKIDYQILRKSGLFTEDQAGELHDRFVDRVIYPIKNQRGQVIAFSGRLLSTANNDLPKYLNSPETLIFNKRRTLFNLDVARKDAKQTGKIYLFEGFMDVISAYGAGVSNGIASMGTSFTEEQVAIIQRSTPQLDICYDGDSAGQNAIDRAIKLVDQEATGNMVTRIVQLPAGIDPDEYVQKYGGEKFKKYLSQHEETVVDFYLRFFRNDRNLGQQSELINYLDQSLKVIAKVTSPVEQDMYLGRLADEFSLDKAALKSQLVQLSEQLGIHPQTPGQSYQQRVVSRQEYAQPAIQESEKSVSRTELAERMLLYYMLHSQEVWAHVTAEDDFHFVHERYQTLYLLAASYFTEHGDYSVADFLNYLNEDDLRNTLSLIEQLNVNPVIKMPVIDDCVRIIMHQTPLATQIDQVQRKLKEANTLNNNELVMQLTVKLVDLLKKQQQYKAEETN</sequence>
<dbReference type="GO" id="GO:0005737">
    <property type="term" value="C:cytoplasm"/>
    <property type="evidence" value="ECO:0007669"/>
    <property type="project" value="TreeGrafter"/>
</dbReference>
<dbReference type="PANTHER" id="PTHR30313">
    <property type="entry name" value="DNA PRIMASE"/>
    <property type="match status" value="1"/>
</dbReference>
<keyword evidence="6 12" id="KW-0479">Metal-binding</keyword>
<comment type="catalytic activity">
    <reaction evidence="12">
        <text>ssDNA + n NTP = ssDNA/pppN(pN)n-1 hybrid + (n-1) diphosphate.</text>
        <dbReference type="EC" id="2.7.7.101"/>
    </reaction>
</comment>
<evidence type="ECO:0000256" key="9">
    <source>
        <dbReference type="ARBA" id="ARBA00022842"/>
    </source>
</evidence>
<evidence type="ECO:0000256" key="1">
    <source>
        <dbReference type="ARBA" id="ARBA00022478"/>
    </source>
</evidence>
<keyword evidence="3 12" id="KW-0808">Transferase</keyword>
<dbReference type="Gene3D" id="3.40.1360.10">
    <property type="match status" value="1"/>
</dbReference>
<keyword evidence="4 12" id="KW-0548">Nucleotidyltransferase</keyword>
<dbReference type="InterPro" id="IPR016136">
    <property type="entry name" value="DNA_helicase_N/primase_C"/>
</dbReference>
<evidence type="ECO:0000313" key="16">
    <source>
        <dbReference type="EMBL" id="KRM25021.1"/>
    </source>
</evidence>
<comment type="function">
    <text evidence="12 13">RNA polymerase that catalyzes the synthesis of short RNA molecules used as primers for DNA polymerase during DNA replication.</text>
</comment>
<dbReference type="GO" id="GO:0008270">
    <property type="term" value="F:zinc ion binding"/>
    <property type="evidence" value="ECO:0007669"/>
    <property type="project" value="UniProtKB-UniRule"/>
</dbReference>
<dbReference type="AlphaFoldDB" id="A0A0R1X5L8"/>
<dbReference type="InterPro" id="IPR006295">
    <property type="entry name" value="DNA_primase_DnaG"/>
</dbReference>
<keyword evidence="8 12" id="KW-0862">Zinc</keyword>
<dbReference type="Gene3D" id="1.10.860.10">
    <property type="entry name" value="DNAb Helicase, Chain A"/>
    <property type="match status" value="1"/>
</dbReference>
<evidence type="ECO:0000256" key="5">
    <source>
        <dbReference type="ARBA" id="ARBA00022705"/>
    </source>
</evidence>
<name>A0A0R1X5L8_9LACO</name>
<evidence type="ECO:0000256" key="12">
    <source>
        <dbReference type="HAMAP-Rule" id="MF_00974"/>
    </source>
</evidence>
<dbReference type="InterPro" id="IPR036977">
    <property type="entry name" value="DNA_primase_Znf_CHC2"/>
</dbReference>
<dbReference type="Pfam" id="PF08275">
    <property type="entry name" value="DNAG_N"/>
    <property type="match status" value="1"/>
</dbReference>
<dbReference type="GO" id="GO:0003677">
    <property type="term" value="F:DNA binding"/>
    <property type="evidence" value="ECO:0007669"/>
    <property type="project" value="UniProtKB-KW"/>
</dbReference>
<dbReference type="GO" id="GO:0003899">
    <property type="term" value="F:DNA-directed RNA polymerase activity"/>
    <property type="evidence" value="ECO:0007669"/>
    <property type="project" value="UniProtKB-UniRule"/>
</dbReference>
<organism evidence="16 17">
    <name type="scientific">Limosilactobacillus panis DSM 6035</name>
    <dbReference type="NCBI Taxonomy" id="1423782"/>
    <lineage>
        <taxon>Bacteria</taxon>
        <taxon>Bacillati</taxon>
        <taxon>Bacillota</taxon>
        <taxon>Bacilli</taxon>
        <taxon>Lactobacillales</taxon>
        <taxon>Lactobacillaceae</taxon>
        <taxon>Limosilactobacillus</taxon>
    </lineage>
</organism>
<dbReference type="InterPro" id="IPR030846">
    <property type="entry name" value="DnaG_bac"/>
</dbReference>
<evidence type="ECO:0000256" key="11">
    <source>
        <dbReference type="ARBA" id="ARBA00023163"/>
    </source>
</evidence>
<dbReference type="Pfam" id="PF01807">
    <property type="entry name" value="Zn_ribbon_DnaG"/>
    <property type="match status" value="1"/>
</dbReference>
<dbReference type="FunFam" id="3.90.580.10:FF:000001">
    <property type="entry name" value="DNA primase"/>
    <property type="match status" value="1"/>
</dbReference>
<keyword evidence="17" id="KW-1185">Reference proteome</keyword>
<dbReference type="EC" id="2.7.7.101" evidence="12"/>
<dbReference type="PIRSF" id="PIRSF002811">
    <property type="entry name" value="DnaG"/>
    <property type="match status" value="1"/>
</dbReference>
<dbReference type="InterPro" id="IPR013264">
    <property type="entry name" value="DNAG_N"/>
</dbReference>
<dbReference type="InterPro" id="IPR002694">
    <property type="entry name" value="Znf_CHC2"/>
</dbReference>
<dbReference type="PATRIC" id="fig|1423782.4.peg.1196"/>
<keyword evidence="10 12" id="KW-0238">DNA-binding</keyword>
<dbReference type="GO" id="GO:0006269">
    <property type="term" value="P:DNA replication, synthesis of primer"/>
    <property type="evidence" value="ECO:0007669"/>
    <property type="project" value="UniProtKB-UniRule"/>
</dbReference>
<dbReference type="SUPFAM" id="SSF56731">
    <property type="entry name" value="DNA primase core"/>
    <property type="match status" value="1"/>
</dbReference>
<dbReference type="Gene3D" id="3.90.980.10">
    <property type="entry name" value="DNA primase, catalytic core, N-terminal domain"/>
    <property type="match status" value="1"/>
</dbReference>
<dbReference type="Pfam" id="PF10410">
    <property type="entry name" value="DnaB_bind"/>
    <property type="match status" value="1"/>
</dbReference>
<evidence type="ECO:0000256" key="7">
    <source>
        <dbReference type="ARBA" id="ARBA00022771"/>
    </source>
</evidence>
<evidence type="ECO:0000256" key="2">
    <source>
        <dbReference type="ARBA" id="ARBA00022515"/>
    </source>
</evidence>
<dbReference type="InterPro" id="IPR006171">
    <property type="entry name" value="TOPRIM_dom"/>
</dbReference>
<dbReference type="InterPro" id="IPR034151">
    <property type="entry name" value="TOPRIM_DnaG_bac"/>
</dbReference>
<evidence type="ECO:0000259" key="15">
    <source>
        <dbReference type="PROSITE" id="PS50880"/>
    </source>
</evidence>
<keyword evidence="2 12" id="KW-0639">Primosome</keyword>
<keyword evidence="11 12" id="KW-0804">Transcription</keyword>
<dbReference type="STRING" id="1423782.FD32_GL001145"/>
<comment type="similarity">
    <text evidence="12 13">Belongs to the DnaG primase family.</text>
</comment>